<organism evidence="4 5">
    <name type="scientific">Phaeocystidibacter marisrubri</name>
    <dbReference type="NCBI Taxonomy" id="1577780"/>
    <lineage>
        <taxon>Bacteria</taxon>
        <taxon>Pseudomonadati</taxon>
        <taxon>Bacteroidota</taxon>
        <taxon>Flavobacteriia</taxon>
        <taxon>Flavobacteriales</taxon>
        <taxon>Phaeocystidibacteraceae</taxon>
        <taxon>Phaeocystidibacter</taxon>
    </lineage>
</organism>
<dbReference type="InterPro" id="IPR031107">
    <property type="entry name" value="Small_HSP"/>
</dbReference>
<dbReference type="PROSITE" id="PS01031">
    <property type="entry name" value="SHSP"/>
    <property type="match status" value="1"/>
</dbReference>
<reference evidence="4 5" key="1">
    <citation type="submission" date="2019-10" db="EMBL/GenBank/DDBJ databases">
        <title>Genome sequence of Phaeocystidibacter marisrubri JCM30614 (type strain).</title>
        <authorList>
            <person name="Bowman J.P."/>
        </authorList>
    </citation>
    <scope>NUCLEOTIDE SEQUENCE [LARGE SCALE GENOMIC DNA]</scope>
    <source>
        <strain evidence="4 5">JCM 30614</strain>
    </source>
</reference>
<dbReference type="Gene3D" id="2.60.40.790">
    <property type="match status" value="1"/>
</dbReference>
<dbReference type="Pfam" id="PF00011">
    <property type="entry name" value="HSP20"/>
    <property type="match status" value="1"/>
</dbReference>
<evidence type="ECO:0000256" key="1">
    <source>
        <dbReference type="PROSITE-ProRule" id="PRU00285"/>
    </source>
</evidence>
<gene>
    <name evidence="4" type="ORF">F8C82_03425</name>
</gene>
<keyword evidence="5" id="KW-1185">Reference proteome</keyword>
<comment type="similarity">
    <text evidence="1 2">Belongs to the small heat shock protein (HSP20) family.</text>
</comment>
<dbReference type="CDD" id="cd06464">
    <property type="entry name" value="ACD_sHsps-like"/>
    <property type="match status" value="1"/>
</dbReference>
<name>A0A6L3ZJZ6_9FLAO</name>
<protein>
    <submittedName>
        <fullName evidence="4">Hsp20/alpha crystallin family protein</fullName>
    </submittedName>
</protein>
<dbReference type="RefSeq" id="WP_151692031.1">
    <property type="nucleotide sequence ID" value="NZ_BMGX01000002.1"/>
</dbReference>
<dbReference type="EMBL" id="WBVQ01000001">
    <property type="protein sequence ID" value="KAB2817460.1"/>
    <property type="molecule type" value="Genomic_DNA"/>
</dbReference>
<dbReference type="Proteomes" id="UP000484164">
    <property type="component" value="Unassembled WGS sequence"/>
</dbReference>
<sequence>MKTRFAPTQSPVDRMMMDFFNDGLNTNRNESWSPASNIKEGAEQWNIEMTIPGIEKSEITISVENHQLVVSAEHKSEEESERGYKYREFKTMSFTRKFNLPKGKVQEDQISAEHRNGILNITVPKVEEVKDKGPRTIEIR</sequence>
<evidence type="ECO:0000259" key="3">
    <source>
        <dbReference type="PROSITE" id="PS01031"/>
    </source>
</evidence>
<proteinExistence type="inferred from homology"/>
<dbReference type="InterPro" id="IPR008978">
    <property type="entry name" value="HSP20-like_chaperone"/>
</dbReference>
<dbReference type="InterPro" id="IPR002068">
    <property type="entry name" value="A-crystallin/Hsp20_dom"/>
</dbReference>
<accession>A0A6L3ZJZ6</accession>
<evidence type="ECO:0000313" key="5">
    <source>
        <dbReference type="Proteomes" id="UP000484164"/>
    </source>
</evidence>
<dbReference type="PANTHER" id="PTHR11527">
    <property type="entry name" value="HEAT-SHOCK PROTEIN 20 FAMILY MEMBER"/>
    <property type="match status" value="1"/>
</dbReference>
<dbReference type="AlphaFoldDB" id="A0A6L3ZJZ6"/>
<dbReference type="SUPFAM" id="SSF49764">
    <property type="entry name" value="HSP20-like chaperones"/>
    <property type="match status" value="1"/>
</dbReference>
<comment type="caution">
    <text evidence="4">The sequence shown here is derived from an EMBL/GenBank/DDBJ whole genome shotgun (WGS) entry which is preliminary data.</text>
</comment>
<evidence type="ECO:0000256" key="2">
    <source>
        <dbReference type="RuleBase" id="RU003616"/>
    </source>
</evidence>
<dbReference type="OrthoDB" id="9814487at2"/>
<evidence type="ECO:0000313" key="4">
    <source>
        <dbReference type="EMBL" id="KAB2817460.1"/>
    </source>
</evidence>
<feature type="domain" description="SHSP" evidence="3">
    <location>
        <begin position="26"/>
        <end position="140"/>
    </location>
</feature>